<keyword evidence="4" id="KW-1185">Reference proteome</keyword>
<evidence type="ECO:0000313" key="3">
    <source>
        <dbReference type="EMBL" id="MFD0749939.1"/>
    </source>
</evidence>
<gene>
    <name evidence="3" type="ORF">ACFQZS_07290</name>
</gene>
<reference evidence="4" key="1">
    <citation type="journal article" date="2019" name="Int. J. Syst. Evol. Microbiol.">
        <title>The Global Catalogue of Microorganisms (GCM) 10K type strain sequencing project: providing services to taxonomists for standard genome sequencing and annotation.</title>
        <authorList>
            <consortium name="The Broad Institute Genomics Platform"/>
            <consortium name="The Broad Institute Genome Sequencing Center for Infectious Disease"/>
            <person name="Wu L."/>
            <person name="Ma J."/>
        </authorList>
    </citation>
    <scope>NUCLEOTIDE SEQUENCE [LARGE SCALE GENOMIC DNA]</scope>
    <source>
        <strain evidence="4">CCUG 63418</strain>
    </source>
</reference>
<dbReference type="InterPro" id="IPR021782">
    <property type="entry name" value="DUF3347"/>
</dbReference>
<name>A0ABW2YU24_9SPHI</name>
<feature type="domain" description="DUF3347" evidence="2">
    <location>
        <begin position="30"/>
        <end position="115"/>
    </location>
</feature>
<comment type="caution">
    <text evidence="3">The sequence shown here is derived from an EMBL/GenBank/DDBJ whole genome shotgun (WGS) entry which is preliminary data.</text>
</comment>
<evidence type="ECO:0000256" key="1">
    <source>
        <dbReference type="SAM" id="SignalP"/>
    </source>
</evidence>
<dbReference type="EMBL" id="JBHTHU010000005">
    <property type="protein sequence ID" value="MFD0749939.1"/>
    <property type="molecule type" value="Genomic_DNA"/>
</dbReference>
<dbReference type="Pfam" id="PF11827">
    <property type="entry name" value="DUF3347"/>
    <property type="match status" value="1"/>
</dbReference>
<feature type="signal peptide" evidence="1">
    <location>
        <begin position="1"/>
        <end position="22"/>
    </location>
</feature>
<proteinExistence type="predicted"/>
<evidence type="ECO:0000313" key="4">
    <source>
        <dbReference type="Proteomes" id="UP001596958"/>
    </source>
</evidence>
<protein>
    <submittedName>
        <fullName evidence="3">DUF3347 domain-containing protein</fullName>
    </submittedName>
</protein>
<keyword evidence="1" id="KW-0732">Signal</keyword>
<sequence>MKPGKLYFLLMAFVVFVSTAKAQDKSFNGVLTAYFAVKNDLAADNLAATKTHTAELATAIKAVPADKIPAEQLATWKRIQLSATRIGEAKDIDGQRDYFAILSDNIIIAAKALKANAAPVYQQYCPMKKVNWLSETAAIKNPFYGKTMLTCGQVTETLAAVK</sequence>
<organism evidence="3 4">
    <name type="scientific">Mucilaginibacter calamicampi</name>
    <dbReference type="NCBI Taxonomy" id="1302352"/>
    <lineage>
        <taxon>Bacteria</taxon>
        <taxon>Pseudomonadati</taxon>
        <taxon>Bacteroidota</taxon>
        <taxon>Sphingobacteriia</taxon>
        <taxon>Sphingobacteriales</taxon>
        <taxon>Sphingobacteriaceae</taxon>
        <taxon>Mucilaginibacter</taxon>
    </lineage>
</organism>
<feature type="chain" id="PRO_5047540965" evidence="1">
    <location>
        <begin position="23"/>
        <end position="162"/>
    </location>
</feature>
<dbReference type="Proteomes" id="UP001596958">
    <property type="component" value="Unassembled WGS sequence"/>
</dbReference>
<accession>A0ABW2YU24</accession>
<dbReference type="RefSeq" id="WP_377098743.1">
    <property type="nucleotide sequence ID" value="NZ_JBHTHU010000005.1"/>
</dbReference>
<evidence type="ECO:0000259" key="2">
    <source>
        <dbReference type="Pfam" id="PF11827"/>
    </source>
</evidence>